<proteinExistence type="inferred from homology"/>
<dbReference type="PANTHER" id="PTHR33695">
    <property type="entry name" value="LIPOPROTEIN SIGNAL PEPTIDASE"/>
    <property type="match status" value="1"/>
</dbReference>
<dbReference type="Proteomes" id="UP000323258">
    <property type="component" value="Unassembled WGS sequence"/>
</dbReference>
<dbReference type="NCBIfam" id="TIGR00077">
    <property type="entry name" value="lspA"/>
    <property type="match status" value="1"/>
</dbReference>
<dbReference type="GO" id="GO:0004190">
    <property type="term" value="F:aspartic-type endopeptidase activity"/>
    <property type="evidence" value="ECO:0007669"/>
    <property type="project" value="UniProtKB-UniRule"/>
</dbReference>
<dbReference type="HAMAP" id="MF_00161">
    <property type="entry name" value="LspA"/>
    <property type="match status" value="1"/>
</dbReference>
<comment type="catalytic activity">
    <reaction evidence="9 10">
        <text>Release of signal peptides from bacterial membrane prolipoproteins. Hydrolyzes -Xaa-Yaa-Zaa-|-(S,diacylglyceryl)Cys-, in which Xaa is hydrophobic (preferably Leu), and Yaa (Ala or Ser) and Zaa (Gly or Ala) have small, neutral side chains.</text>
        <dbReference type="EC" id="3.4.23.36"/>
    </reaction>
</comment>
<keyword evidence="6 9" id="KW-0378">Hydrolase</keyword>
<evidence type="ECO:0000256" key="8">
    <source>
        <dbReference type="ARBA" id="ARBA00023136"/>
    </source>
</evidence>
<evidence type="ECO:0000256" key="6">
    <source>
        <dbReference type="ARBA" id="ARBA00022801"/>
    </source>
</evidence>
<comment type="caution">
    <text evidence="9">Lacks conserved residue(s) required for the propagation of feature annotation.</text>
</comment>
<organism evidence="12 13">
    <name type="scientific">Neoaquamicrobium microcysteis</name>
    <dbReference type="NCBI Taxonomy" id="2682781"/>
    <lineage>
        <taxon>Bacteria</taxon>
        <taxon>Pseudomonadati</taxon>
        <taxon>Pseudomonadota</taxon>
        <taxon>Alphaproteobacteria</taxon>
        <taxon>Hyphomicrobiales</taxon>
        <taxon>Phyllobacteriaceae</taxon>
        <taxon>Neoaquamicrobium</taxon>
    </lineage>
</organism>
<feature type="active site" evidence="9">
    <location>
        <position position="146"/>
    </location>
</feature>
<evidence type="ECO:0000256" key="7">
    <source>
        <dbReference type="ARBA" id="ARBA00022989"/>
    </source>
</evidence>
<comment type="pathway">
    <text evidence="9">Protein modification; lipoprotein biosynthesis (signal peptide cleavage).</text>
</comment>
<comment type="function">
    <text evidence="9 10">This protein specifically catalyzes the removal of signal peptides from prolipoproteins.</text>
</comment>
<feature type="transmembrane region" description="Helical" evidence="9">
    <location>
        <begin position="100"/>
        <end position="118"/>
    </location>
</feature>
<protein>
    <recommendedName>
        <fullName evidence="9">Lipoprotein signal peptidase</fullName>
        <ecNumber evidence="9">3.4.23.36</ecNumber>
    </recommendedName>
    <alternativeName>
        <fullName evidence="9">Prolipoprotein signal peptidase</fullName>
    </alternativeName>
    <alternativeName>
        <fullName evidence="9">Signal peptidase II</fullName>
        <shortName evidence="9">SPase II</shortName>
    </alternativeName>
</protein>
<keyword evidence="13" id="KW-1185">Reference proteome</keyword>
<evidence type="ECO:0000256" key="4">
    <source>
        <dbReference type="ARBA" id="ARBA00022692"/>
    </source>
</evidence>
<accession>A0A5D4GP19</accession>
<evidence type="ECO:0000256" key="2">
    <source>
        <dbReference type="ARBA" id="ARBA00022475"/>
    </source>
</evidence>
<keyword evidence="2 9" id="KW-1003">Cell membrane</keyword>
<feature type="transmembrane region" description="Helical" evidence="9">
    <location>
        <begin position="73"/>
        <end position="93"/>
    </location>
</feature>
<dbReference type="EMBL" id="VSZS01000068">
    <property type="protein sequence ID" value="TYR29499.1"/>
    <property type="molecule type" value="Genomic_DNA"/>
</dbReference>
<dbReference type="Pfam" id="PF01252">
    <property type="entry name" value="Peptidase_A8"/>
    <property type="match status" value="1"/>
</dbReference>
<dbReference type="PROSITE" id="PS00855">
    <property type="entry name" value="SPASE_II"/>
    <property type="match status" value="1"/>
</dbReference>
<dbReference type="AlphaFoldDB" id="A0A5D4GP19"/>
<sequence length="168" mass="18544">MMRGTNTTRILVGFICILSAFAIDQLTKAVIVEIVMQPPRVIYVTSFLNITLSYNQGISFGLFSDFLRDRLTLVIWMTVALVMVLLVMVLLVWMIFSHRVVTTAALGLMTGGALGNVFDRAQRGKVTDFIDLHAGSWHWPTFNIADVAIVGGAIILILCSHRSTSSLI</sequence>
<dbReference type="OrthoDB" id="9810259at2"/>
<keyword evidence="5 9" id="KW-0064">Aspartyl protease</keyword>
<reference evidence="12 13" key="1">
    <citation type="submission" date="2019-08" db="EMBL/GenBank/DDBJ databases">
        <authorList>
            <person name="Seo Y.L."/>
        </authorList>
    </citation>
    <scope>NUCLEOTIDE SEQUENCE [LARGE SCALE GENOMIC DNA]</scope>
    <source>
        <strain evidence="12 13">MaA-C15</strain>
    </source>
</reference>
<evidence type="ECO:0000256" key="10">
    <source>
        <dbReference type="RuleBase" id="RU000594"/>
    </source>
</evidence>
<reference evidence="12 13" key="2">
    <citation type="submission" date="2019-09" db="EMBL/GenBank/DDBJ databases">
        <title>Mesorhizobium sp. MaA-C15 isolated from Microcystis aeruginosa.</title>
        <authorList>
            <person name="Jeong S.E."/>
            <person name="Jin H.M."/>
            <person name="Jeon C.O."/>
        </authorList>
    </citation>
    <scope>NUCLEOTIDE SEQUENCE [LARGE SCALE GENOMIC DNA]</scope>
    <source>
        <strain evidence="12 13">MaA-C15</strain>
    </source>
</reference>
<dbReference type="GO" id="GO:0005886">
    <property type="term" value="C:plasma membrane"/>
    <property type="evidence" value="ECO:0007669"/>
    <property type="project" value="UniProtKB-SubCell"/>
</dbReference>
<feature type="transmembrane region" description="Helical" evidence="9">
    <location>
        <begin position="138"/>
        <end position="159"/>
    </location>
</feature>
<comment type="caution">
    <text evidence="12">The sequence shown here is derived from an EMBL/GenBank/DDBJ whole genome shotgun (WGS) entry which is preliminary data.</text>
</comment>
<evidence type="ECO:0000256" key="11">
    <source>
        <dbReference type="RuleBase" id="RU004181"/>
    </source>
</evidence>
<evidence type="ECO:0000313" key="13">
    <source>
        <dbReference type="Proteomes" id="UP000323258"/>
    </source>
</evidence>
<dbReference type="UniPathway" id="UPA00665"/>
<dbReference type="InterPro" id="IPR001872">
    <property type="entry name" value="Peptidase_A8"/>
</dbReference>
<keyword evidence="8 9" id="KW-0472">Membrane</keyword>
<evidence type="ECO:0000256" key="3">
    <source>
        <dbReference type="ARBA" id="ARBA00022670"/>
    </source>
</evidence>
<keyword evidence="3 9" id="KW-0645">Protease</keyword>
<evidence type="ECO:0000256" key="1">
    <source>
        <dbReference type="ARBA" id="ARBA00006139"/>
    </source>
</evidence>
<name>A0A5D4GP19_9HYPH</name>
<dbReference type="RefSeq" id="WP_148916853.1">
    <property type="nucleotide sequence ID" value="NZ_VSZS01000068.1"/>
</dbReference>
<dbReference type="PRINTS" id="PR00781">
    <property type="entry name" value="LIPOSIGPTASE"/>
</dbReference>
<evidence type="ECO:0000256" key="9">
    <source>
        <dbReference type="HAMAP-Rule" id="MF_00161"/>
    </source>
</evidence>
<comment type="subcellular location">
    <subcellularLocation>
        <location evidence="9">Cell membrane</location>
        <topology evidence="9">Multi-pass membrane protein</topology>
    </subcellularLocation>
</comment>
<evidence type="ECO:0000313" key="12">
    <source>
        <dbReference type="EMBL" id="TYR29499.1"/>
    </source>
</evidence>
<gene>
    <name evidence="9 12" type="primary">lspA</name>
    <name evidence="12" type="ORF">FY036_21770</name>
</gene>
<feature type="active site" evidence="9">
    <location>
        <position position="128"/>
    </location>
</feature>
<dbReference type="PANTHER" id="PTHR33695:SF1">
    <property type="entry name" value="LIPOPROTEIN SIGNAL PEPTIDASE"/>
    <property type="match status" value="1"/>
</dbReference>
<evidence type="ECO:0000256" key="5">
    <source>
        <dbReference type="ARBA" id="ARBA00022750"/>
    </source>
</evidence>
<keyword evidence="7 9" id="KW-1133">Transmembrane helix</keyword>
<dbReference type="EC" id="3.4.23.36" evidence="9"/>
<comment type="similarity">
    <text evidence="1 9 11">Belongs to the peptidase A8 family.</text>
</comment>
<keyword evidence="4 9" id="KW-0812">Transmembrane</keyword>
<dbReference type="GO" id="GO:0006508">
    <property type="term" value="P:proteolysis"/>
    <property type="evidence" value="ECO:0007669"/>
    <property type="project" value="UniProtKB-KW"/>
</dbReference>